<keyword evidence="6" id="KW-0137">Centromere</keyword>
<feature type="domain" description="Centromere protein H C-terminal" evidence="8">
    <location>
        <begin position="54"/>
        <end position="232"/>
    </location>
</feature>
<evidence type="ECO:0000256" key="2">
    <source>
        <dbReference type="ARBA" id="ARBA00004629"/>
    </source>
</evidence>
<gene>
    <name evidence="9" type="ORF">SPPG_01066</name>
</gene>
<evidence type="ECO:0000313" key="10">
    <source>
        <dbReference type="Proteomes" id="UP000053201"/>
    </source>
</evidence>
<dbReference type="RefSeq" id="XP_016611629.1">
    <property type="nucleotide sequence ID" value="XM_016749387.1"/>
</dbReference>
<dbReference type="EMBL" id="KQ257451">
    <property type="protein sequence ID" value="KND03590.1"/>
    <property type="molecule type" value="Genomic_DNA"/>
</dbReference>
<keyword evidence="5" id="KW-0539">Nucleus</keyword>
<dbReference type="GeneID" id="27684755"/>
<dbReference type="Pfam" id="PF05837">
    <property type="entry name" value="CENP-H"/>
    <property type="match status" value="1"/>
</dbReference>
<dbReference type="GO" id="GO:0000776">
    <property type="term" value="C:kinetochore"/>
    <property type="evidence" value="ECO:0007669"/>
    <property type="project" value="UniProtKB-KW"/>
</dbReference>
<comment type="similarity">
    <text evidence="7">Belongs to the CENP-H/MCM16 family.</text>
</comment>
<name>A0A0L0HRS8_SPIPD</name>
<evidence type="ECO:0000256" key="5">
    <source>
        <dbReference type="ARBA" id="ARBA00023242"/>
    </source>
</evidence>
<keyword evidence="3" id="KW-0158">Chromosome</keyword>
<keyword evidence="10" id="KW-1185">Reference proteome</keyword>
<evidence type="ECO:0000259" key="8">
    <source>
        <dbReference type="Pfam" id="PF05837"/>
    </source>
</evidence>
<evidence type="ECO:0000256" key="1">
    <source>
        <dbReference type="ARBA" id="ARBA00004123"/>
    </source>
</evidence>
<evidence type="ECO:0000256" key="7">
    <source>
        <dbReference type="ARBA" id="ARBA00025735"/>
    </source>
</evidence>
<evidence type="ECO:0000256" key="4">
    <source>
        <dbReference type="ARBA" id="ARBA00022838"/>
    </source>
</evidence>
<evidence type="ECO:0000313" key="9">
    <source>
        <dbReference type="EMBL" id="KND03590.1"/>
    </source>
</evidence>
<comment type="subcellular location">
    <subcellularLocation>
        <location evidence="2">Chromosome</location>
        <location evidence="2">Centromere</location>
        <location evidence="2">Kinetochore</location>
    </subcellularLocation>
    <subcellularLocation>
        <location evidence="1">Nucleus</location>
    </subcellularLocation>
</comment>
<reference evidence="9 10" key="1">
    <citation type="submission" date="2009-08" db="EMBL/GenBank/DDBJ databases">
        <title>The Genome Sequence of Spizellomyces punctatus strain DAOM BR117.</title>
        <authorList>
            <consortium name="The Broad Institute Genome Sequencing Platform"/>
            <person name="Russ C."/>
            <person name="Cuomo C."/>
            <person name="Shea T."/>
            <person name="Young S.K."/>
            <person name="Zeng Q."/>
            <person name="Koehrsen M."/>
            <person name="Haas B."/>
            <person name="Borodovsky M."/>
            <person name="Guigo R."/>
            <person name="Alvarado L."/>
            <person name="Berlin A."/>
            <person name="Bochicchio J."/>
            <person name="Borenstein D."/>
            <person name="Chapman S."/>
            <person name="Chen Z."/>
            <person name="Engels R."/>
            <person name="Freedman E."/>
            <person name="Gellesch M."/>
            <person name="Goldberg J."/>
            <person name="Griggs A."/>
            <person name="Gujja S."/>
            <person name="Heiman D."/>
            <person name="Hepburn T."/>
            <person name="Howarth C."/>
            <person name="Jen D."/>
            <person name="Larson L."/>
            <person name="Lewis B."/>
            <person name="Mehta T."/>
            <person name="Park D."/>
            <person name="Pearson M."/>
            <person name="Roberts A."/>
            <person name="Saif S."/>
            <person name="Shenoy N."/>
            <person name="Sisk P."/>
            <person name="Stolte C."/>
            <person name="Sykes S."/>
            <person name="Thomson T."/>
            <person name="Walk T."/>
            <person name="White J."/>
            <person name="Yandava C."/>
            <person name="Burger G."/>
            <person name="Gray M.W."/>
            <person name="Holland P.W.H."/>
            <person name="King N."/>
            <person name="Lang F.B.F."/>
            <person name="Roger A.J."/>
            <person name="Ruiz-Trillo I."/>
            <person name="Lander E."/>
            <person name="Nusbaum C."/>
        </authorList>
    </citation>
    <scope>NUCLEOTIDE SEQUENCE [LARGE SCALE GENOMIC DNA]</scope>
    <source>
        <strain evidence="9 10">DAOM BR117</strain>
    </source>
</reference>
<protein>
    <recommendedName>
        <fullName evidence="8">Centromere protein H C-terminal domain-containing protein</fullName>
    </recommendedName>
</protein>
<dbReference type="InParanoid" id="A0A0L0HRS8"/>
<keyword evidence="4" id="KW-0995">Kinetochore</keyword>
<dbReference type="GO" id="GO:0051382">
    <property type="term" value="P:kinetochore assembly"/>
    <property type="evidence" value="ECO:0007669"/>
    <property type="project" value="InterPro"/>
</dbReference>
<dbReference type="AlphaFoldDB" id="A0A0L0HRS8"/>
<dbReference type="Proteomes" id="UP000053201">
    <property type="component" value="Unassembled WGS sequence"/>
</dbReference>
<dbReference type="GO" id="GO:0005634">
    <property type="term" value="C:nucleus"/>
    <property type="evidence" value="ECO:0007669"/>
    <property type="project" value="UniProtKB-SubCell"/>
</dbReference>
<dbReference type="VEuPathDB" id="FungiDB:SPPG_01066"/>
<sequence length="250" mass="29302">MCRTALASVADHSHIPSVMITQSDCHDSPNERNETLVLPKVQELLQWKELEESYRVRLRQTESLLALDINTNEECVLQDQIRRSNWELLSIMGRQSTEALIIRRCHDQPRVLSAVYNPQFREDLKFRRKLVERDALTTQYSKQGDKLKSLSWENVLREQHISELMQENDGLRKPSENTCSSSPHVEETDEITRNSIELQKLKEKRRVLGNLLMGIILERGIDWTENDEYRRCIESAEGSWIDEIWGEVTR</sequence>
<dbReference type="OrthoDB" id="2274804at2759"/>
<proteinExistence type="inferred from homology"/>
<organism evidence="9 10">
    <name type="scientific">Spizellomyces punctatus (strain DAOM BR117)</name>
    <dbReference type="NCBI Taxonomy" id="645134"/>
    <lineage>
        <taxon>Eukaryota</taxon>
        <taxon>Fungi</taxon>
        <taxon>Fungi incertae sedis</taxon>
        <taxon>Chytridiomycota</taxon>
        <taxon>Chytridiomycota incertae sedis</taxon>
        <taxon>Chytridiomycetes</taxon>
        <taxon>Spizellomycetales</taxon>
        <taxon>Spizellomycetaceae</taxon>
        <taxon>Spizellomyces</taxon>
    </lineage>
</organism>
<accession>A0A0L0HRS8</accession>
<evidence type="ECO:0000256" key="6">
    <source>
        <dbReference type="ARBA" id="ARBA00023328"/>
    </source>
</evidence>
<evidence type="ECO:0000256" key="3">
    <source>
        <dbReference type="ARBA" id="ARBA00022454"/>
    </source>
</evidence>
<dbReference type="InterPro" id="IPR008426">
    <property type="entry name" value="CENP-H_C"/>
</dbReference>